<evidence type="ECO:0000313" key="2">
    <source>
        <dbReference type="Proteomes" id="UP000310108"/>
    </source>
</evidence>
<dbReference type="EMBL" id="PJEX01000048">
    <property type="protein sequence ID" value="TKW57176.1"/>
    <property type="molecule type" value="Genomic_DNA"/>
</dbReference>
<dbReference type="AlphaFoldDB" id="A0A4V6DHM9"/>
<dbReference type="PANTHER" id="PTHR10622:SF10">
    <property type="entry name" value="HET DOMAIN-CONTAINING PROTEIN"/>
    <property type="match status" value="1"/>
</dbReference>
<keyword evidence="2" id="KW-1185">Reference proteome</keyword>
<reference evidence="1 2" key="1">
    <citation type="journal article" date="2019" name="PLoS ONE">
        <title>Comparative genome analysis indicates high evolutionary potential of pathogenicity genes in Colletotrichum tanaceti.</title>
        <authorList>
            <person name="Lelwala R.V."/>
            <person name="Korhonen P.K."/>
            <person name="Young N.D."/>
            <person name="Scott J.B."/>
            <person name="Ades P.A."/>
            <person name="Gasser R.B."/>
            <person name="Taylor P.W.J."/>
        </authorList>
    </citation>
    <scope>NUCLEOTIDE SEQUENCE [LARGE SCALE GENOMIC DNA]</scope>
    <source>
        <strain evidence="1">BRIP57314</strain>
    </source>
</reference>
<evidence type="ECO:0000313" key="1">
    <source>
        <dbReference type="EMBL" id="TKW57176.1"/>
    </source>
</evidence>
<dbReference type="Proteomes" id="UP000310108">
    <property type="component" value="Unassembled WGS sequence"/>
</dbReference>
<comment type="caution">
    <text evidence="1">The sequence shown here is derived from an EMBL/GenBank/DDBJ whole genome shotgun (WGS) entry which is preliminary data.</text>
</comment>
<proteinExistence type="predicted"/>
<accession>A0A4V6DHM9</accession>
<name>A0A4V6DHM9_9PEZI</name>
<dbReference type="STRING" id="1306861.A0A4V6DHM9"/>
<dbReference type="PANTHER" id="PTHR10622">
    <property type="entry name" value="HET DOMAIN-CONTAINING PROTEIN"/>
    <property type="match status" value="1"/>
</dbReference>
<sequence>MRLLSVKSFQVREFAANAIPPYAILSHRWLGDDEEVVLQDMGLPVVKTKLGYEELTSSAELSESINSMFLSDVPSDSALEEHTPFAKSKKSDLSRVISLITGIDELTLRGRRKLHLSSIAARMSWAAKRETTREEDRSYSLLGLFGVHLPLLYGEGGKNAFLRLQEELIRISDDRSISAWHSGSFCPQEEFLPAFSKGSSFLASSPADFSSCSDIVICNLVRKPSNFVITNAGLRIDVPIIFE</sequence>
<organism evidence="1 2">
    <name type="scientific">Colletotrichum tanaceti</name>
    <dbReference type="NCBI Taxonomy" id="1306861"/>
    <lineage>
        <taxon>Eukaryota</taxon>
        <taxon>Fungi</taxon>
        <taxon>Dikarya</taxon>
        <taxon>Ascomycota</taxon>
        <taxon>Pezizomycotina</taxon>
        <taxon>Sordariomycetes</taxon>
        <taxon>Hypocreomycetidae</taxon>
        <taxon>Glomerellales</taxon>
        <taxon>Glomerellaceae</taxon>
        <taxon>Colletotrichum</taxon>
        <taxon>Colletotrichum destructivum species complex</taxon>
    </lineage>
</organism>
<gene>
    <name evidence="1" type="primary">HET-E1</name>
    <name evidence="1" type="ORF">CTA1_6658</name>
</gene>
<protein>
    <submittedName>
        <fullName evidence="1">Vegetative incompatibility protein HET-E-1</fullName>
    </submittedName>
</protein>